<dbReference type="WBParaSite" id="GPUH_0002366701-mRNA-1">
    <property type="protein sequence ID" value="GPUH_0002366701-mRNA-1"/>
    <property type="gene ID" value="GPUH_0002366701"/>
</dbReference>
<dbReference type="AlphaFoldDB" id="A0A183ERP6"/>
<accession>A0A183ERP6</accession>
<evidence type="ECO:0000313" key="1">
    <source>
        <dbReference type="EMBL" id="VDN41748.1"/>
    </source>
</evidence>
<proteinExistence type="predicted"/>
<reference evidence="3" key="1">
    <citation type="submission" date="2016-06" db="UniProtKB">
        <authorList>
            <consortium name="WormBaseParasite"/>
        </authorList>
    </citation>
    <scope>IDENTIFICATION</scope>
</reference>
<dbReference type="Proteomes" id="UP000271098">
    <property type="component" value="Unassembled WGS sequence"/>
</dbReference>
<dbReference type="EMBL" id="UYRT01098449">
    <property type="protein sequence ID" value="VDN41748.1"/>
    <property type="molecule type" value="Genomic_DNA"/>
</dbReference>
<name>A0A183ERP6_9BILA</name>
<evidence type="ECO:0000313" key="2">
    <source>
        <dbReference type="Proteomes" id="UP000271098"/>
    </source>
</evidence>
<sequence>MYDDVRMEVYSLSMRVDECTLSERMDDGQIYCLLTPTAAAAAHRALIYGPKAIQNVSSNYYTMMISMLSLLATD</sequence>
<keyword evidence="2" id="KW-1185">Reference proteome</keyword>
<gene>
    <name evidence="1" type="ORF">GPUH_LOCUS23638</name>
</gene>
<organism evidence="3">
    <name type="scientific">Gongylonema pulchrum</name>
    <dbReference type="NCBI Taxonomy" id="637853"/>
    <lineage>
        <taxon>Eukaryota</taxon>
        <taxon>Metazoa</taxon>
        <taxon>Ecdysozoa</taxon>
        <taxon>Nematoda</taxon>
        <taxon>Chromadorea</taxon>
        <taxon>Rhabditida</taxon>
        <taxon>Spirurina</taxon>
        <taxon>Spiruromorpha</taxon>
        <taxon>Spiruroidea</taxon>
        <taxon>Gongylonematidae</taxon>
        <taxon>Gongylonema</taxon>
    </lineage>
</organism>
<evidence type="ECO:0000313" key="3">
    <source>
        <dbReference type="WBParaSite" id="GPUH_0002366701-mRNA-1"/>
    </source>
</evidence>
<protein>
    <submittedName>
        <fullName evidence="1 3">Uncharacterized protein</fullName>
    </submittedName>
</protein>
<reference evidence="1 2" key="2">
    <citation type="submission" date="2018-11" db="EMBL/GenBank/DDBJ databases">
        <authorList>
            <consortium name="Pathogen Informatics"/>
        </authorList>
    </citation>
    <scope>NUCLEOTIDE SEQUENCE [LARGE SCALE GENOMIC DNA]</scope>
</reference>